<evidence type="ECO:0000256" key="1">
    <source>
        <dbReference type="PROSITE-ProRule" id="PRU00042"/>
    </source>
</evidence>
<dbReference type="GeneID" id="122142790"/>
<evidence type="ECO:0000259" key="3">
    <source>
        <dbReference type="PROSITE" id="PS50157"/>
    </source>
</evidence>
<evidence type="ECO:0000313" key="4">
    <source>
        <dbReference type="RefSeq" id="XP_042609781.1"/>
    </source>
</evidence>
<dbReference type="Proteomes" id="UP001155660">
    <property type="component" value="Unplaced"/>
</dbReference>
<feature type="compositionally biased region" description="Basic and acidic residues" evidence="2">
    <location>
        <begin position="61"/>
        <end position="72"/>
    </location>
</feature>
<dbReference type="InterPro" id="IPR013087">
    <property type="entry name" value="Znf_C2H2_type"/>
</dbReference>
<organism evidence="4">
    <name type="scientific">Cyprinus carpio</name>
    <name type="common">Common carp</name>
    <dbReference type="NCBI Taxonomy" id="7962"/>
    <lineage>
        <taxon>Eukaryota</taxon>
        <taxon>Metazoa</taxon>
        <taxon>Chordata</taxon>
        <taxon>Craniata</taxon>
        <taxon>Vertebrata</taxon>
        <taxon>Euteleostomi</taxon>
        <taxon>Actinopterygii</taxon>
        <taxon>Neopterygii</taxon>
        <taxon>Teleostei</taxon>
        <taxon>Ostariophysi</taxon>
        <taxon>Cypriniformes</taxon>
        <taxon>Cyprinidae</taxon>
        <taxon>Cyprininae</taxon>
        <taxon>Cyprinus</taxon>
    </lineage>
</organism>
<dbReference type="PROSITE" id="PS50157">
    <property type="entry name" value="ZINC_FINGER_C2H2_2"/>
    <property type="match status" value="1"/>
</dbReference>
<dbReference type="OrthoDB" id="8958152at2759"/>
<evidence type="ECO:0000256" key="2">
    <source>
        <dbReference type="SAM" id="MobiDB-lite"/>
    </source>
</evidence>
<keyword evidence="1" id="KW-0863">Zinc-finger</keyword>
<proteinExistence type="predicted"/>
<dbReference type="GO" id="GO:0008270">
    <property type="term" value="F:zinc ion binding"/>
    <property type="evidence" value="ECO:0007669"/>
    <property type="project" value="UniProtKB-KW"/>
</dbReference>
<protein>
    <submittedName>
        <fullName evidence="4">Zinc finger protein 510-like</fullName>
    </submittedName>
</protein>
<keyword evidence="1" id="KW-0479">Metal-binding</keyword>
<dbReference type="FunFam" id="3.30.160.60:FF:000196">
    <property type="entry name" value="Zinc finger protein 1026"/>
    <property type="match status" value="1"/>
</dbReference>
<feature type="region of interest" description="Disordered" evidence="2">
    <location>
        <begin position="50"/>
        <end position="72"/>
    </location>
</feature>
<keyword evidence="1" id="KW-0862">Zinc</keyword>
<dbReference type="RefSeq" id="XP_042609781.1">
    <property type="nucleotide sequence ID" value="XM_042753847.1"/>
</dbReference>
<name>A0A9Q9XXJ8_CYPCA</name>
<gene>
    <name evidence="4" type="primary">LOC122142790</name>
</gene>
<dbReference type="KEGG" id="ccar:122142790"/>
<reference evidence="4" key="1">
    <citation type="submission" date="2025-08" db="UniProtKB">
        <authorList>
            <consortium name="RefSeq"/>
        </authorList>
    </citation>
    <scope>IDENTIFICATION</scope>
    <source>
        <tissue evidence="4">Muscle</tissue>
    </source>
</reference>
<feature type="domain" description="C2H2-type" evidence="3">
    <location>
        <begin position="117"/>
        <end position="132"/>
    </location>
</feature>
<sequence>MEFIKEEREDVKIEDTFRVKHEDTQKHTEMASVKEEREDVKIKEVFSLKQEESEEQTDLMPLKEESHELNEMEEKDQIEKYHDFMSGEKYFSYSQTHKTETRNLKVQRRVHTGEKPFTCQQCGKSFIRKDSL</sequence>
<accession>A0A9Q9XXJ8</accession>
<dbReference type="AlphaFoldDB" id="A0A9Q9XXJ8"/>